<protein>
    <submittedName>
        <fullName evidence="1">Uncharacterized protein</fullName>
    </submittedName>
</protein>
<feature type="non-terminal residue" evidence="1">
    <location>
        <position position="55"/>
    </location>
</feature>
<gene>
    <name evidence="1" type="ORF">METZ01_LOCUS427961</name>
</gene>
<dbReference type="AlphaFoldDB" id="A0A382XVH7"/>
<accession>A0A382XVH7</accession>
<organism evidence="1">
    <name type="scientific">marine metagenome</name>
    <dbReference type="NCBI Taxonomy" id="408172"/>
    <lineage>
        <taxon>unclassified sequences</taxon>
        <taxon>metagenomes</taxon>
        <taxon>ecological metagenomes</taxon>
    </lineage>
</organism>
<dbReference type="EMBL" id="UINC01170858">
    <property type="protein sequence ID" value="SVD75107.1"/>
    <property type="molecule type" value="Genomic_DNA"/>
</dbReference>
<evidence type="ECO:0000313" key="1">
    <source>
        <dbReference type="EMBL" id="SVD75107.1"/>
    </source>
</evidence>
<name>A0A382XVH7_9ZZZZ</name>
<reference evidence="1" key="1">
    <citation type="submission" date="2018-05" db="EMBL/GenBank/DDBJ databases">
        <authorList>
            <person name="Lanie J.A."/>
            <person name="Ng W.-L."/>
            <person name="Kazmierczak K.M."/>
            <person name="Andrzejewski T.M."/>
            <person name="Davidsen T.M."/>
            <person name="Wayne K.J."/>
            <person name="Tettelin H."/>
            <person name="Glass J.I."/>
            <person name="Rusch D."/>
            <person name="Podicherti R."/>
            <person name="Tsui H.-C.T."/>
            <person name="Winkler M.E."/>
        </authorList>
    </citation>
    <scope>NUCLEOTIDE SEQUENCE</scope>
</reference>
<proteinExistence type="predicted"/>
<sequence length="55" mass="6675">MMLEYPTREEYYGMVYRKSGSKNSKDLAIYALSSYDNFLKSINEIEEDLWIHFFH</sequence>